<proteinExistence type="inferred from homology"/>
<sequence length="76" mass="8276">MNTYSVVEAEAKFSTLLAAVEAGEEVAISRHGRVVARIVGEPPMMASRLFEPFWNDTDIDLVAPQDSAPEHVHLVG</sequence>
<evidence type="ECO:0000313" key="3">
    <source>
        <dbReference type="EMBL" id="VFK18306.1"/>
    </source>
</evidence>
<comment type="similarity">
    <text evidence="1 2">Belongs to the phD/YefM antitoxin family.</text>
</comment>
<dbReference type="InterPro" id="IPR036165">
    <property type="entry name" value="YefM-like_sf"/>
</dbReference>
<gene>
    <name evidence="3" type="ORF">BECKLFY1418C_GA0070996_104113</name>
</gene>
<reference evidence="3" key="1">
    <citation type="submission" date="2019-02" db="EMBL/GenBank/DDBJ databases">
        <authorList>
            <person name="Gruber-Vodicka R. H."/>
            <person name="Seah K. B. B."/>
        </authorList>
    </citation>
    <scope>NUCLEOTIDE SEQUENCE</scope>
    <source>
        <strain evidence="3">BECK_BY7</strain>
    </source>
</reference>
<organism evidence="3">
    <name type="scientific">Candidatus Kentrum sp. LFY</name>
    <dbReference type="NCBI Taxonomy" id="2126342"/>
    <lineage>
        <taxon>Bacteria</taxon>
        <taxon>Pseudomonadati</taxon>
        <taxon>Pseudomonadota</taxon>
        <taxon>Gammaproteobacteria</taxon>
        <taxon>Candidatus Kentrum</taxon>
    </lineage>
</organism>
<name>A0A450WMN3_9GAMM</name>
<dbReference type="NCBIfam" id="TIGR01552">
    <property type="entry name" value="phd_fam"/>
    <property type="match status" value="1"/>
</dbReference>
<dbReference type="InterPro" id="IPR006442">
    <property type="entry name" value="Antitoxin_Phd/YefM"/>
</dbReference>
<accession>A0A450WMN3</accession>
<comment type="function">
    <text evidence="2">Antitoxin component of a type II toxin-antitoxin (TA) system.</text>
</comment>
<dbReference type="Gene3D" id="3.40.1620.10">
    <property type="entry name" value="YefM-like domain"/>
    <property type="match status" value="1"/>
</dbReference>
<dbReference type="Pfam" id="PF02604">
    <property type="entry name" value="PhdYeFM_antitox"/>
    <property type="match status" value="1"/>
</dbReference>
<evidence type="ECO:0000256" key="1">
    <source>
        <dbReference type="ARBA" id="ARBA00009981"/>
    </source>
</evidence>
<evidence type="ECO:0000256" key="2">
    <source>
        <dbReference type="RuleBase" id="RU362080"/>
    </source>
</evidence>
<dbReference type="SUPFAM" id="SSF143120">
    <property type="entry name" value="YefM-like"/>
    <property type="match status" value="1"/>
</dbReference>
<dbReference type="AlphaFoldDB" id="A0A450WMN3"/>
<protein>
    <recommendedName>
        <fullName evidence="2">Antitoxin</fullName>
    </recommendedName>
</protein>
<dbReference type="EMBL" id="CAADFN010000041">
    <property type="protein sequence ID" value="VFK18306.1"/>
    <property type="molecule type" value="Genomic_DNA"/>
</dbReference>